<dbReference type="RefSeq" id="WP_343972804.1">
    <property type="nucleotide sequence ID" value="NZ_BAAAGK010000097.1"/>
</dbReference>
<keyword evidence="1" id="KW-0812">Transmembrane</keyword>
<gene>
    <name evidence="2" type="ORF">ACFQVD_34965</name>
</gene>
<keyword evidence="3" id="KW-1185">Reference proteome</keyword>
<feature type="transmembrane region" description="Helical" evidence="1">
    <location>
        <begin position="124"/>
        <end position="142"/>
    </location>
</feature>
<feature type="transmembrane region" description="Helical" evidence="1">
    <location>
        <begin position="21"/>
        <end position="43"/>
    </location>
</feature>
<protein>
    <submittedName>
        <fullName evidence="2">Uncharacterized protein</fullName>
    </submittedName>
</protein>
<evidence type="ECO:0000313" key="2">
    <source>
        <dbReference type="EMBL" id="MFC7605316.1"/>
    </source>
</evidence>
<organism evidence="2 3">
    <name type="scientific">Streptosporangium amethystogenes subsp. fukuiense</name>
    <dbReference type="NCBI Taxonomy" id="698418"/>
    <lineage>
        <taxon>Bacteria</taxon>
        <taxon>Bacillati</taxon>
        <taxon>Actinomycetota</taxon>
        <taxon>Actinomycetes</taxon>
        <taxon>Streptosporangiales</taxon>
        <taxon>Streptosporangiaceae</taxon>
        <taxon>Streptosporangium</taxon>
    </lineage>
</organism>
<name>A0ABW2TCQ0_9ACTN</name>
<reference evidence="3" key="1">
    <citation type="journal article" date="2019" name="Int. J. Syst. Evol. Microbiol.">
        <title>The Global Catalogue of Microorganisms (GCM) 10K type strain sequencing project: providing services to taxonomists for standard genome sequencing and annotation.</title>
        <authorList>
            <consortium name="The Broad Institute Genomics Platform"/>
            <consortium name="The Broad Institute Genome Sequencing Center for Infectious Disease"/>
            <person name="Wu L."/>
            <person name="Ma J."/>
        </authorList>
    </citation>
    <scope>NUCLEOTIDE SEQUENCE [LARGE SCALE GENOMIC DNA]</scope>
    <source>
        <strain evidence="3">JCM 10083</strain>
    </source>
</reference>
<evidence type="ECO:0000256" key="1">
    <source>
        <dbReference type="SAM" id="Phobius"/>
    </source>
</evidence>
<feature type="transmembrane region" description="Helical" evidence="1">
    <location>
        <begin position="49"/>
        <end position="70"/>
    </location>
</feature>
<dbReference type="EMBL" id="JBHTEE010000001">
    <property type="protein sequence ID" value="MFC7605316.1"/>
    <property type="molecule type" value="Genomic_DNA"/>
</dbReference>
<accession>A0ABW2TCQ0</accession>
<comment type="caution">
    <text evidence="2">The sequence shown here is derived from an EMBL/GenBank/DDBJ whole genome shotgun (WGS) entry which is preliminary data.</text>
</comment>
<keyword evidence="1" id="KW-1133">Transmembrane helix</keyword>
<sequence>MNDELTRRDEMSLAGAALHGAPWKTAAVTGGAVTAASFGMGVLTGGGDLTWAMVVGIGLFSLIAAIGSIGKPNSGDRVTRQARLWALRHPWRFALYPSLGAAMLMYPVQLIVDGEGVFSAALDALQGGVVVYLITAVLALTLKGRGQTSLPGGR</sequence>
<feature type="transmembrane region" description="Helical" evidence="1">
    <location>
        <begin position="91"/>
        <end position="112"/>
    </location>
</feature>
<keyword evidence="1" id="KW-0472">Membrane</keyword>
<dbReference type="Proteomes" id="UP001596514">
    <property type="component" value="Unassembled WGS sequence"/>
</dbReference>
<proteinExistence type="predicted"/>
<evidence type="ECO:0000313" key="3">
    <source>
        <dbReference type="Proteomes" id="UP001596514"/>
    </source>
</evidence>